<evidence type="ECO:0000313" key="4">
    <source>
        <dbReference type="Proteomes" id="UP000323994"/>
    </source>
</evidence>
<organism evidence="3 4">
    <name type="scientific">Dyadobacter flavalbus</name>
    <dbReference type="NCBI Taxonomy" id="2579942"/>
    <lineage>
        <taxon>Bacteria</taxon>
        <taxon>Pseudomonadati</taxon>
        <taxon>Bacteroidota</taxon>
        <taxon>Cytophagia</taxon>
        <taxon>Cytophagales</taxon>
        <taxon>Spirosomataceae</taxon>
        <taxon>Dyadobacter</taxon>
    </lineage>
</organism>
<feature type="transmembrane region" description="Helical" evidence="1">
    <location>
        <begin position="76"/>
        <end position="97"/>
    </location>
</feature>
<evidence type="ECO:0000259" key="2">
    <source>
        <dbReference type="Pfam" id="PF06580"/>
    </source>
</evidence>
<keyword evidence="1" id="KW-1133">Transmembrane helix</keyword>
<keyword evidence="1" id="KW-0812">Transmembrane</keyword>
<dbReference type="InterPro" id="IPR050640">
    <property type="entry name" value="Bact_2-comp_sensor_kinase"/>
</dbReference>
<feature type="domain" description="Signal transduction histidine kinase internal region" evidence="2">
    <location>
        <begin position="157"/>
        <end position="237"/>
    </location>
</feature>
<dbReference type="EMBL" id="VBSN01000038">
    <property type="protein sequence ID" value="KAA6439066.1"/>
    <property type="molecule type" value="Genomic_DNA"/>
</dbReference>
<dbReference type="InterPro" id="IPR010559">
    <property type="entry name" value="Sig_transdc_His_kin_internal"/>
</dbReference>
<evidence type="ECO:0000256" key="1">
    <source>
        <dbReference type="SAM" id="Phobius"/>
    </source>
</evidence>
<reference evidence="3 4" key="1">
    <citation type="submission" date="2019-05" db="EMBL/GenBank/DDBJ databases">
        <authorList>
            <person name="Qu J.-H."/>
        </authorList>
    </citation>
    <scope>NUCLEOTIDE SEQUENCE [LARGE SCALE GENOMIC DNA]</scope>
    <source>
        <strain evidence="3 4">NS28</strain>
    </source>
</reference>
<dbReference type="GO" id="GO:0016020">
    <property type="term" value="C:membrane"/>
    <property type="evidence" value="ECO:0007669"/>
    <property type="project" value="InterPro"/>
</dbReference>
<feature type="transmembrane region" description="Helical" evidence="1">
    <location>
        <begin position="42"/>
        <end position="64"/>
    </location>
</feature>
<feature type="transmembrane region" description="Helical" evidence="1">
    <location>
        <begin position="112"/>
        <end position="134"/>
    </location>
</feature>
<dbReference type="Pfam" id="PF06580">
    <property type="entry name" value="His_kinase"/>
    <property type="match status" value="1"/>
</dbReference>
<proteinExistence type="predicted"/>
<dbReference type="AlphaFoldDB" id="A0A5M8QWN0"/>
<protein>
    <submittedName>
        <fullName evidence="3">Histidine kinase</fullName>
    </submittedName>
</protein>
<sequence>MMNTRFFILFFVFLWLVPLTGYLTWGQNYFSDWRISLAGSTFNLIICLTTYHFNHVVAGFIARLYPDIGQSVYRVLLWFILYSGITISILYIVLTIYDQFGLFGFSMKRDHVLWSVFVILGAALAGAGLSELAYTFRQWKTNQLELQQMEQKQIQTELEVVKQQVNPHFLFNCLNSLSILISEAPSTAEKFVDEMSKVYRYLLNVNAAELETNLVTLDSEIRFIQSYIYLLKTRYEDGIDVKIDVADIYLTGQMGPLTLQTLVDNAVRHNIVSPGQPLHIVIRTTATGQLEVKNNLQKRKVRMPFNTSGLATLVTRYKILFNQAGTIQIKEDETGFAVVLPLIYT</sequence>
<dbReference type="Proteomes" id="UP000323994">
    <property type="component" value="Unassembled WGS sequence"/>
</dbReference>
<keyword evidence="3" id="KW-0418">Kinase</keyword>
<name>A0A5M8QWN0_9BACT</name>
<keyword evidence="4" id="KW-1185">Reference proteome</keyword>
<evidence type="ECO:0000313" key="3">
    <source>
        <dbReference type="EMBL" id="KAA6439066.1"/>
    </source>
</evidence>
<accession>A0A5M8QWN0</accession>
<comment type="caution">
    <text evidence="3">The sequence shown here is derived from an EMBL/GenBank/DDBJ whole genome shotgun (WGS) entry which is preliminary data.</text>
</comment>
<keyword evidence="1" id="KW-0472">Membrane</keyword>
<dbReference type="RefSeq" id="WP_139012324.1">
    <property type="nucleotide sequence ID" value="NZ_VBSN01000038.1"/>
</dbReference>
<dbReference type="GO" id="GO:0000155">
    <property type="term" value="F:phosphorelay sensor kinase activity"/>
    <property type="evidence" value="ECO:0007669"/>
    <property type="project" value="InterPro"/>
</dbReference>
<dbReference type="PANTHER" id="PTHR34220">
    <property type="entry name" value="SENSOR HISTIDINE KINASE YPDA"/>
    <property type="match status" value="1"/>
</dbReference>
<keyword evidence="3" id="KW-0808">Transferase</keyword>
<dbReference type="OrthoDB" id="927174at2"/>
<gene>
    <name evidence="3" type="ORF">FEM33_12335</name>
</gene>
<dbReference type="PANTHER" id="PTHR34220:SF7">
    <property type="entry name" value="SENSOR HISTIDINE KINASE YPDA"/>
    <property type="match status" value="1"/>
</dbReference>